<dbReference type="SUPFAM" id="SSF53383">
    <property type="entry name" value="PLP-dependent transferases"/>
    <property type="match status" value="1"/>
</dbReference>
<dbReference type="GO" id="GO:0031071">
    <property type="term" value="F:cysteine desulfurase activity"/>
    <property type="evidence" value="ECO:0007669"/>
    <property type="project" value="UniProtKB-EC"/>
</dbReference>
<dbReference type="PROSITE" id="PS00595">
    <property type="entry name" value="AA_TRANSFER_CLASS_5"/>
    <property type="match status" value="1"/>
</dbReference>
<dbReference type="InterPro" id="IPR020578">
    <property type="entry name" value="Aminotrans_V_PyrdxlP_BS"/>
</dbReference>
<proteinExistence type="inferred from homology"/>
<comment type="similarity">
    <text evidence="2">Belongs to the class-V pyridoxal-phosphate-dependent aminotransferase family. Csd subfamily.</text>
</comment>
<evidence type="ECO:0000256" key="1">
    <source>
        <dbReference type="ARBA" id="ARBA00001933"/>
    </source>
</evidence>
<sequence>MRINSKKNIRDLFIGLDEKVCDSEGRCIDGINFDNAATTPPIKSSIDCIYRLGNTYASIGRGTGQKAEITTDLYHASKEFLMDFFSVKDKDKYVVIYVNNTTEGINKLSKTLLKKDEDEVVISSRMEHHSNDLPWRNRGKVDYIEVDEDGRLKIDELEKKLKNNFGKVKYVSLTGASNVTGYVNDIHYIAKIVHQYGAKLIIDAAQLVPHKKVEISGETEAEDIDFLVFSSHKIYSPFGVGVIIGLKEEFEKADPDYAGGGTVDLVLDREVTYLKPPDKDEAGTPNFFGVMSLINSLSLINTIGYDYIEEHEKILLDHILSGLKSIPGIINYGDVEDISDRLGIATFNIDKMYHRDVAEILAKKNGISVRHGWFCAHPYCRRLMNVTEEEAKLFLENPNEKMLGMIRISFAIYNSVNEVDTFLNVIEGICKNNIKK</sequence>
<evidence type="ECO:0000256" key="3">
    <source>
        <dbReference type="ARBA" id="ARBA00022898"/>
    </source>
</evidence>
<evidence type="ECO:0000256" key="4">
    <source>
        <dbReference type="ARBA" id="ARBA00050776"/>
    </source>
</evidence>
<comment type="cofactor">
    <cofactor evidence="1 5">
        <name>pyridoxal 5'-phosphate</name>
        <dbReference type="ChEBI" id="CHEBI:597326"/>
    </cofactor>
</comment>
<reference evidence="7 8" key="1">
    <citation type="submission" date="2016-01" db="EMBL/GenBank/DDBJ databases">
        <title>Characterization of the Clostridium difficile lineages that are prevalent in Hong Kong and China.</title>
        <authorList>
            <person name="Kwok J.S.-L."/>
            <person name="Lam W.-Y."/>
            <person name="Ip M."/>
            <person name="Chan T.-F."/>
            <person name="Hawkey P.M."/>
            <person name="Tsui S.K.-W."/>
        </authorList>
    </citation>
    <scope>NUCLEOTIDE SEQUENCE [LARGE SCALE GENOMIC DNA]</scope>
    <source>
        <strain evidence="7 8">300064</strain>
    </source>
</reference>
<protein>
    <submittedName>
        <fullName evidence="7">Aminotransferase class V</fullName>
    </submittedName>
</protein>
<comment type="catalytic activity">
    <reaction evidence="4">
        <text>(sulfur carrier)-H + L-cysteine = (sulfur carrier)-SH + L-alanine</text>
        <dbReference type="Rhea" id="RHEA:43892"/>
        <dbReference type="Rhea" id="RHEA-COMP:14737"/>
        <dbReference type="Rhea" id="RHEA-COMP:14739"/>
        <dbReference type="ChEBI" id="CHEBI:29917"/>
        <dbReference type="ChEBI" id="CHEBI:35235"/>
        <dbReference type="ChEBI" id="CHEBI:57972"/>
        <dbReference type="ChEBI" id="CHEBI:64428"/>
        <dbReference type="EC" id="2.8.1.7"/>
    </reaction>
</comment>
<name>A0A2S7FA26_CLOBU</name>
<keyword evidence="3" id="KW-0663">Pyridoxal phosphate</keyword>
<evidence type="ECO:0000259" key="6">
    <source>
        <dbReference type="Pfam" id="PF00266"/>
    </source>
</evidence>
<dbReference type="InterPro" id="IPR000192">
    <property type="entry name" value="Aminotrans_V_dom"/>
</dbReference>
<gene>
    <name evidence="7" type="ORF">AWN73_02500</name>
</gene>
<dbReference type="Gene3D" id="3.40.640.10">
    <property type="entry name" value="Type I PLP-dependent aspartate aminotransferase-like (Major domain)"/>
    <property type="match status" value="1"/>
</dbReference>
<evidence type="ECO:0000313" key="8">
    <source>
        <dbReference type="Proteomes" id="UP000238081"/>
    </source>
</evidence>
<dbReference type="GO" id="GO:0008483">
    <property type="term" value="F:transaminase activity"/>
    <property type="evidence" value="ECO:0007669"/>
    <property type="project" value="UniProtKB-KW"/>
</dbReference>
<evidence type="ECO:0000256" key="5">
    <source>
        <dbReference type="RuleBase" id="RU004504"/>
    </source>
</evidence>
<dbReference type="PANTHER" id="PTHR43586">
    <property type="entry name" value="CYSTEINE DESULFURASE"/>
    <property type="match status" value="1"/>
</dbReference>
<comment type="caution">
    <text evidence="7">The sequence shown here is derived from an EMBL/GenBank/DDBJ whole genome shotgun (WGS) entry which is preliminary data.</text>
</comment>
<dbReference type="Proteomes" id="UP000238081">
    <property type="component" value="Unassembled WGS sequence"/>
</dbReference>
<dbReference type="EMBL" id="LRDH01000107">
    <property type="protein sequence ID" value="PPV14601.1"/>
    <property type="molecule type" value="Genomic_DNA"/>
</dbReference>
<evidence type="ECO:0000313" key="7">
    <source>
        <dbReference type="EMBL" id="PPV14601.1"/>
    </source>
</evidence>
<dbReference type="Pfam" id="PF00266">
    <property type="entry name" value="Aminotran_5"/>
    <property type="match status" value="1"/>
</dbReference>
<dbReference type="InterPro" id="IPR015422">
    <property type="entry name" value="PyrdxlP-dep_Trfase_small"/>
</dbReference>
<feature type="domain" description="Aminotransferase class V" evidence="6">
    <location>
        <begin position="31"/>
        <end position="422"/>
    </location>
</feature>
<dbReference type="InterPro" id="IPR015424">
    <property type="entry name" value="PyrdxlP-dep_Trfase"/>
</dbReference>
<dbReference type="PANTHER" id="PTHR43586:SF8">
    <property type="entry name" value="CYSTEINE DESULFURASE 1, CHLOROPLASTIC"/>
    <property type="match status" value="1"/>
</dbReference>
<dbReference type="AlphaFoldDB" id="A0A2S7FA26"/>
<dbReference type="RefSeq" id="WP_043663394.1">
    <property type="nucleotide sequence ID" value="NZ_JBDOZP010000002.1"/>
</dbReference>
<keyword evidence="7" id="KW-0808">Transferase</keyword>
<keyword evidence="7" id="KW-0032">Aminotransferase</keyword>
<evidence type="ECO:0000256" key="2">
    <source>
        <dbReference type="ARBA" id="ARBA00010447"/>
    </source>
</evidence>
<dbReference type="Gene3D" id="3.90.1150.10">
    <property type="entry name" value="Aspartate Aminotransferase, domain 1"/>
    <property type="match status" value="1"/>
</dbReference>
<dbReference type="InterPro" id="IPR015421">
    <property type="entry name" value="PyrdxlP-dep_Trfase_major"/>
</dbReference>
<accession>A0A2S7FA26</accession>
<organism evidence="7 8">
    <name type="scientific">Clostridium butyricum</name>
    <dbReference type="NCBI Taxonomy" id="1492"/>
    <lineage>
        <taxon>Bacteria</taxon>
        <taxon>Bacillati</taxon>
        <taxon>Bacillota</taxon>
        <taxon>Clostridia</taxon>
        <taxon>Eubacteriales</taxon>
        <taxon>Clostridiaceae</taxon>
        <taxon>Clostridium</taxon>
    </lineage>
</organism>